<feature type="domain" description="RNA polymerase sigma-70 region 2" evidence="7">
    <location>
        <begin position="29"/>
        <end position="88"/>
    </location>
</feature>
<evidence type="ECO:0000256" key="2">
    <source>
        <dbReference type="ARBA" id="ARBA00023015"/>
    </source>
</evidence>
<dbReference type="InterPro" id="IPR000838">
    <property type="entry name" value="RNA_pol_sigma70_ECF_CS"/>
</dbReference>
<keyword evidence="10" id="KW-1185">Reference proteome</keyword>
<dbReference type="InterPro" id="IPR007627">
    <property type="entry name" value="RNA_pol_sigma70_r2"/>
</dbReference>
<comment type="similarity">
    <text evidence="1 6">Belongs to the sigma-70 factor family. ECF subfamily.</text>
</comment>
<evidence type="ECO:0000256" key="1">
    <source>
        <dbReference type="ARBA" id="ARBA00010641"/>
    </source>
</evidence>
<dbReference type="InterPro" id="IPR013325">
    <property type="entry name" value="RNA_pol_sigma_r2"/>
</dbReference>
<sequence length="186" mass="20641">MTTLECDPQPTQTDLATWYERVLVPQSCPALHRYARRLVPGDPHRAEDLVQETLLRAWRNLASVASARSPQAWLSRVAHNLCIDQARRMAARPAEVAEDVTATVWEPADSLYDAALDRAMLEPALRSLSAVHREALLLVYYQDRTHREVAGLLGVPPGTVKSRTHNAARELQRALGRHGVTGSAPN</sequence>
<dbReference type="SUPFAM" id="SSF88659">
    <property type="entry name" value="Sigma3 and sigma4 domains of RNA polymerase sigma factors"/>
    <property type="match status" value="1"/>
</dbReference>
<organism evidence="9 10">
    <name type="scientific">Micromonospora pisi</name>
    <dbReference type="NCBI Taxonomy" id="589240"/>
    <lineage>
        <taxon>Bacteria</taxon>
        <taxon>Bacillati</taxon>
        <taxon>Actinomycetota</taxon>
        <taxon>Actinomycetes</taxon>
        <taxon>Micromonosporales</taxon>
        <taxon>Micromonosporaceae</taxon>
        <taxon>Micromonospora</taxon>
    </lineage>
</organism>
<evidence type="ECO:0000256" key="6">
    <source>
        <dbReference type="RuleBase" id="RU000716"/>
    </source>
</evidence>
<name>A0A495JE34_9ACTN</name>
<keyword evidence="4 6" id="KW-0238">DNA-binding</keyword>
<evidence type="ECO:0000256" key="4">
    <source>
        <dbReference type="ARBA" id="ARBA00023125"/>
    </source>
</evidence>
<dbReference type="InterPro" id="IPR036388">
    <property type="entry name" value="WH-like_DNA-bd_sf"/>
</dbReference>
<dbReference type="PROSITE" id="PS01063">
    <property type="entry name" value="SIGMA70_ECF"/>
    <property type="match status" value="1"/>
</dbReference>
<gene>
    <name evidence="9" type="ORF">BDK92_0875</name>
</gene>
<dbReference type="OrthoDB" id="9811152at2"/>
<dbReference type="InterPro" id="IPR013324">
    <property type="entry name" value="RNA_pol_sigma_r3/r4-like"/>
</dbReference>
<evidence type="ECO:0000313" key="10">
    <source>
        <dbReference type="Proteomes" id="UP000277671"/>
    </source>
</evidence>
<protein>
    <recommendedName>
        <fullName evidence="6">RNA polymerase sigma factor</fullName>
    </recommendedName>
</protein>
<dbReference type="SUPFAM" id="SSF88946">
    <property type="entry name" value="Sigma2 domain of RNA polymerase sigma factors"/>
    <property type="match status" value="1"/>
</dbReference>
<dbReference type="CDD" id="cd06171">
    <property type="entry name" value="Sigma70_r4"/>
    <property type="match status" value="1"/>
</dbReference>
<dbReference type="Pfam" id="PF04542">
    <property type="entry name" value="Sigma70_r2"/>
    <property type="match status" value="1"/>
</dbReference>
<accession>A0A495JE34</accession>
<evidence type="ECO:0000256" key="5">
    <source>
        <dbReference type="ARBA" id="ARBA00023163"/>
    </source>
</evidence>
<dbReference type="Gene3D" id="1.10.1740.10">
    <property type="match status" value="1"/>
</dbReference>
<dbReference type="PANTHER" id="PTHR43133:SF52">
    <property type="entry name" value="ECF RNA POLYMERASE SIGMA FACTOR SIGL"/>
    <property type="match status" value="1"/>
</dbReference>
<dbReference type="Proteomes" id="UP000277671">
    <property type="component" value="Unassembled WGS sequence"/>
</dbReference>
<dbReference type="GO" id="GO:0006950">
    <property type="term" value="P:response to stress"/>
    <property type="evidence" value="ECO:0007669"/>
    <property type="project" value="UniProtKB-ARBA"/>
</dbReference>
<dbReference type="AlphaFoldDB" id="A0A495JE34"/>
<evidence type="ECO:0000259" key="7">
    <source>
        <dbReference type="Pfam" id="PF04542"/>
    </source>
</evidence>
<reference evidence="9 10" key="1">
    <citation type="submission" date="2018-10" db="EMBL/GenBank/DDBJ databases">
        <title>Sequencing the genomes of 1000 actinobacteria strains.</title>
        <authorList>
            <person name="Klenk H.-P."/>
        </authorList>
    </citation>
    <scope>NUCLEOTIDE SEQUENCE [LARGE SCALE GENOMIC DNA]</scope>
    <source>
        <strain evidence="9 10">DSM 45175</strain>
    </source>
</reference>
<feature type="domain" description="RNA polymerase sigma factor 70 region 4 type 2" evidence="8">
    <location>
        <begin position="121"/>
        <end position="171"/>
    </location>
</feature>
<keyword evidence="3 6" id="KW-0731">Sigma factor</keyword>
<proteinExistence type="inferred from homology"/>
<dbReference type="GO" id="GO:0003677">
    <property type="term" value="F:DNA binding"/>
    <property type="evidence" value="ECO:0007669"/>
    <property type="project" value="UniProtKB-KW"/>
</dbReference>
<dbReference type="GO" id="GO:0016987">
    <property type="term" value="F:sigma factor activity"/>
    <property type="evidence" value="ECO:0007669"/>
    <property type="project" value="UniProtKB-KW"/>
</dbReference>
<dbReference type="Gene3D" id="1.10.10.10">
    <property type="entry name" value="Winged helix-like DNA-binding domain superfamily/Winged helix DNA-binding domain"/>
    <property type="match status" value="1"/>
</dbReference>
<dbReference type="Pfam" id="PF08281">
    <property type="entry name" value="Sigma70_r4_2"/>
    <property type="match status" value="1"/>
</dbReference>
<dbReference type="InterPro" id="IPR013249">
    <property type="entry name" value="RNA_pol_sigma70_r4_t2"/>
</dbReference>
<keyword evidence="5 6" id="KW-0804">Transcription</keyword>
<dbReference type="GO" id="GO:0006352">
    <property type="term" value="P:DNA-templated transcription initiation"/>
    <property type="evidence" value="ECO:0007669"/>
    <property type="project" value="InterPro"/>
</dbReference>
<dbReference type="RefSeq" id="WP_121154788.1">
    <property type="nucleotide sequence ID" value="NZ_RBKT01000001.1"/>
</dbReference>
<comment type="caution">
    <text evidence="9">The sequence shown here is derived from an EMBL/GenBank/DDBJ whole genome shotgun (WGS) entry which is preliminary data.</text>
</comment>
<keyword evidence="2 6" id="KW-0805">Transcription regulation</keyword>
<dbReference type="InterPro" id="IPR039425">
    <property type="entry name" value="RNA_pol_sigma-70-like"/>
</dbReference>
<dbReference type="InterPro" id="IPR014284">
    <property type="entry name" value="RNA_pol_sigma-70_dom"/>
</dbReference>
<evidence type="ECO:0000256" key="3">
    <source>
        <dbReference type="ARBA" id="ARBA00023082"/>
    </source>
</evidence>
<evidence type="ECO:0000313" key="9">
    <source>
        <dbReference type="EMBL" id="RKR86632.1"/>
    </source>
</evidence>
<dbReference type="PANTHER" id="PTHR43133">
    <property type="entry name" value="RNA POLYMERASE ECF-TYPE SIGMA FACTO"/>
    <property type="match status" value="1"/>
</dbReference>
<dbReference type="EMBL" id="RBKT01000001">
    <property type="protein sequence ID" value="RKR86632.1"/>
    <property type="molecule type" value="Genomic_DNA"/>
</dbReference>
<dbReference type="NCBIfam" id="TIGR02937">
    <property type="entry name" value="sigma70-ECF"/>
    <property type="match status" value="1"/>
</dbReference>
<evidence type="ECO:0000259" key="8">
    <source>
        <dbReference type="Pfam" id="PF08281"/>
    </source>
</evidence>